<organism evidence="2 3">
    <name type="scientific">Tabrizicola oligotrophica</name>
    <dbReference type="NCBI Taxonomy" id="2710650"/>
    <lineage>
        <taxon>Bacteria</taxon>
        <taxon>Pseudomonadati</taxon>
        <taxon>Pseudomonadota</taxon>
        <taxon>Alphaproteobacteria</taxon>
        <taxon>Rhodobacterales</taxon>
        <taxon>Paracoccaceae</taxon>
        <taxon>Tabrizicola</taxon>
    </lineage>
</organism>
<proteinExistence type="predicted"/>
<evidence type="ECO:0000313" key="3">
    <source>
        <dbReference type="Proteomes" id="UP000477782"/>
    </source>
</evidence>
<name>A0A6M0QP26_9RHOB</name>
<evidence type="ECO:0000313" key="2">
    <source>
        <dbReference type="EMBL" id="NEY89016.1"/>
    </source>
</evidence>
<gene>
    <name evidence="2" type="ORF">G4Z14_01795</name>
</gene>
<accession>A0A6M0QP26</accession>
<dbReference type="PANTHER" id="PTHR31876:SF26">
    <property type="entry name" value="PROTEIN LIKE COV 2"/>
    <property type="match status" value="1"/>
</dbReference>
<dbReference type="RefSeq" id="WP_164623036.1">
    <property type="nucleotide sequence ID" value="NZ_JAAIVJ010000001.1"/>
</dbReference>
<feature type="transmembrane region" description="Helical" evidence="1">
    <location>
        <begin position="69"/>
        <end position="90"/>
    </location>
</feature>
<keyword evidence="1" id="KW-0472">Membrane</keyword>
<keyword evidence="1" id="KW-0812">Transmembrane</keyword>
<dbReference type="PANTHER" id="PTHR31876">
    <property type="entry name" value="COV-LIKE PROTEIN 1"/>
    <property type="match status" value="1"/>
</dbReference>
<dbReference type="AlphaFoldDB" id="A0A6M0QP26"/>
<dbReference type="Proteomes" id="UP000477782">
    <property type="component" value="Unassembled WGS sequence"/>
</dbReference>
<evidence type="ECO:0000256" key="1">
    <source>
        <dbReference type="SAM" id="Phobius"/>
    </source>
</evidence>
<comment type="caution">
    <text evidence="2">The sequence shown here is derived from an EMBL/GenBank/DDBJ whole genome shotgun (WGS) entry which is preliminary data.</text>
</comment>
<dbReference type="EMBL" id="JAAIVJ010000001">
    <property type="protein sequence ID" value="NEY89016.1"/>
    <property type="molecule type" value="Genomic_DNA"/>
</dbReference>
<feature type="transmembrane region" description="Helical" evidence="1">
    <location>
        <begin position="12"/>
        <end position="38"/>
    </location>
</feature>
<keyword evidence="3" id="KW-1185">Reference proteome</keyword>
<keyword evidence="1" id="KW-1133">Transmembrane helix</keyword>
<protein>
    <submittedName>
        <fullName evidence="2">DUF502 domain-containing protein</fullName>
    </submittedName>
</protein>
<dbReference type="InterPro" id="IPR007462">
    <property type="entry name" value="COV1-like"/>
</dbReference>
<reference evidence="2 3" key="1">
    <citation type="submission" date="2020-02" db="EMBL/GenBank/DDBJ databases">
        <authorList>
            <person name="Chen W.-M."/>
        </authorList>
    </citation>
    <scope>NUCLEOTIDE SEQUENCE [LARGE SCALE GENOMIC DNA]</scope>
    <source>
        <strain evidence="2 3">KMS-5</strain>
    </source>
</reference>
<dbReference type="Pfam" id="PF04367">
    <property type="entry name" value="DUF502"/>
    <property type="match status" value="1"/>
</dbReference>
<sequence>MSEEPRRSVLAAFRASFLTGLVVVLPVGLTIYVVWGVIGWIDGWILPLIPAAYQPEALMQRYFGPQANFPVRGVGVLVFLVATAIIGWLARGLIGRSLVRSAEDIVDRVPLVRSVYSGVKQITETFFAKSEKSFERTCLVEFPREGYWAVGMVATKPKGEIAQKLPDGEGMVAVFIGLTPLTSGMLVFVPERDVILLDLKADEAVKLIVSAGLVYPAAKEQVQAALAAR</sequence>